<dbReference type="PATRIC" id="fig|1129794.4.peg.3739"/>
<dbReference type="Proteomes" id="UP000011864">
    <property type="component" value="Chromosome"/>
</dbReference>
<dbReference type="EMBL" id="CP003837">
    <property type="protein sequence ID" value="AGH45861.1"/>
    <property type="molecule type" value="Genomic_DNA"/>
</dbReference>
<protein>
    <submittedName>
        <fullName evidence="1">Uncharacterized protein</fullName>
    </submittedName>
</protein>
<dbReference type="AlphaFoldDB" id="K7A9V8"/>
<accession>K7A9V8</accession>
<organism evidence="1 2">
    <name type="scientific">Paraglaciecola psychrophila 170</name>
    <dbReference type="NCBI Taxonomy" id="1129794"/>
    <lineage>
        <taxon>Bacteria</taxon>
        <taxon>Pseudomonadati</taxon>
        <taxon>Pseudomonadota</taxon>
        <taxon>Gammaproteobacteria</taxon>
        <taxon>Alteromonadales</taxon>
        <taxon>Alteromonadaceae</taxon>
        <taxon>Paraglaciecola</taxon>
    </lineage>
</organism>
<name>K7A9V8_9ALTE</name>
<reference evidence="1 2" key="1">
    <citation type="journal article" date="2013" name="Genome Announc.">
        <title>Complete Genome Sequence of Glaciecola psychrophila Strain 170T.</title>
        <authorList>
            <person name="Yin J."/>
            <person name="Chen J."/>
            <person name="Liu G."/>
            <person name="Yu Y."/>
            <person name="Song L."/>
            <person name="Wang X."/>
            <person name="Qu X."/>
        </authorList>
    </citation>
    <scope>NUCLEOTIDE SEQUENCE [LARGE SCALE GENOMIC DNA]</scope>
    <source>
        <strain evidence="1 2">170</strain>
    </source>
</reference>
<dbReference type="HOGENOM" id="CLU_3186896_0_0_6"/>
<evidence type="ECO:0000313" key="1">
    <source>
        <dbReference type="EMBL" id="AGH45861.1"/>
    </source>
</evidence>
<sequence length="46" mass="5303">MTLFAKTTIVSSYLGKFNTVSFFWGNDKVKDRTGQDRKDNKTTNQI</sequence>
<evidence type="ECO:0000313" key="2">
    <source>
        <dbReference type="Proteomes" id="UP000011864"/>
    </source>
</evidence>
<dbReference type="KEGG" id="gps:C427_3753"/>
<gene>
    <name evidence="1" type="ORF">C427_3753</name>
</gene>
<keyword evidence="2" id="KW-1185">Reference proteome</keyword>
<proteinExistence type="predicted"/>